<name>A0A395YY88_PARDI</name>
<proteinExistence type="predicted"/>
<dbReference type="RefSeq" id="WP_005857513.1">
    <property type="nucleotide sequence ID" value="NZ_BQOC01000001.1"/>
</dbReference>
<organism evidence="2 3">
    <name type="scientific">Parabacteroides distasonis</name>
    <dbReference type="NCBI Taxonomy" id="823"/>
    <lineage>
        <taxon>Bacteria</taxon>
        <taxon>Pseudomonadati</taxon>
        <taxon>Bacteroidota</taxon>
        <taxon>Bacteroidia</taxon>
        <taxon>Bacteroidales</taxon>
        <taxon>Tannerellaceae</taxon>
        <taxon>Parabacteroides</taxon>
    </lineage>
</organism>
<evidence type="ECO:0000313" key="2">
    <source>
        <dbReference type="EMBL" id="RHD77913.1"/>
    </source>
</evidence>
<comment type="caution">
    <text evidence="2">The sequence shown here is derived from an EMBL/GenBank/DDBJ whole genome shotgun (WGS) entry which is preliminary data.</text>
</comment>
<sequence>MAIVDLGKITFVNKGAWNKATNYEIKDIISYNGSSWASLKNGNIGNEPKEGVNWTLMVKSTYQAWLEQGNQGTEEEFLNSMAHIQANWEQADKGAKDYIKNKPDKFEPKEHSHTKAQIVDFPTSIPADGGNAETVNGHTVESNVPANAKFTDTIYDDSEIKQQIKSTLEESKQYTNEQIGCIVGFDTSIVQTLPSSGVKGIIYLVPKGDGKDKNIHDEYIWVNGKFELIGNTSVDLSKYSTTEQNDIKYVAKVPGKQLSSNDYTTEEKNKLSGIQEGAEVNVNPDWDATFGKSMIINKPTIPVVDVNKKYVDDSLLKKADLISGKVPLSQLPEIPSQITIDSELSSTSLNPVQNKVINAALEHKVDKVAGKGLSTEDYTTAEKNKLRDIAPNAEANVNPDWNATSGKSQILNKPTIPTVDVTKAYVDNALTTKADLVNGKVPLSQLPEIPSSITIDSSLSSTSTNPVQNKVINTALGNKVDKVPGKGLSANDYTTTEKNKLSRIE</sequence>
<evidence type="ECO:0000313" key="3">
    <source>
        <dbReference type="Proteomes" id="UP000284660"/>
    </source>
</evidence>
<feature type="region of interest" description="Disordered" evidence="1">
    <location>
        <begin position="481"/>
        <end position="505"/>
    </location>
</feature>
<dbReference type="OrthoDB" id="1099680at2"/>
<dbReference type="EMBL" id="QSJN01000001">
    <property type="protein sequence ID" value="RHD77913.1"/>
    <property type="molecule type" value="Genomic_DNA"/>
</dbReference>
<dbReference type="Proteomes" id="UP000284660">
    <property type="component" value="Unassembled WGS sequence"/>
</dbReference>
<evidence type="ECO:0000256" key="1">
    <source>
        <dbReference type="SAM" id="MobiDB-lite"/>
    </source>
</evidence>
<protein>
    <submittedName>
        <fullName evidence="2">Uncharacterized protein</fullName>
    </submittedName>
</protein>
<dbReference type="AlphaFoldDB" id="A0A395YY88"/>
<feature type="compositionally biased region" description="Basic and acidic residues" evidence="1">
    <location>
        <begin position="495"/>
        <end position="505"/>
    </location>
</feature>
<reference evidence="2 3" key="1">
    <citation type="submission" date="2018-08" db="EMBL/GenBank/DDBJ databases">
        <title>A genome reference for cultivated species of the human gut microbiota.</title>
        <authorList>
            <person name="Zou Y."/>
            <person name="Xue W."/>
            <person name="Luo G."/>
        </authorList>
    </citation>
    <scope>NUCLEOTIDE SEQUENCE [LARGE SCALE GENOMIC DNA]</scope>
    <source>
        <strain evidence="2 3">AM30-4</strain>
    </source>
</reference>
<accession>A0A395YY88</accession>
<gene>
    <name evidence="2" type="ORF">DW782_01085</name>
</gene>